<dbReference type="InterPro" id="IPR004360">
    <property type="entry name" value="Glyas_Fos-R_dOase_dom"/>
</dbReference>
<gene>
    <name evidence="2" type="ORF">FDK13_17320</name>
</gene>
<comment type="caution">
    <text evidence="2">The sequence shown here is derived from an EMBL/GenBank/DDBJ whole genome shotgun (WGS) entry which is preliminary data.</text>
</comment>
<sequence>MKTDRLDHLVLTAANLAVTCEFYENVLGMETEQFGRPIGRTGALGKLLSVYIRDPDGNLIEISNYL</sequence>
<dbReference type="AlphaFoldDB" id="A0A4U6D0L1"/>
<name>A0A4U6D0L1_9BACT</name>
<evidence type="ECO:0000259" key="1">
    <source>
        <dbReference type="Pfam" id="PF00903"/>
    </source>
</evidence>
<keyword evidence="3" id="KW-1185">Reference proteome</keyword>
<dbReference type="InterPro" id="IPR029068">
    <property type="entry name" value="Glyas_Bleomycin-R_OHBP_Dase"/>
</dbReference>
<dbReference type="RefSeq" id="WP_137341274.1">
    <property type="nucleotide sequence ID" value="NZ_BSQH01000003.1"/>
</dbReference>
<dbReference type="Gene3D" id="3.10.180.10">
    <property type="entry name" value="2,3-Dihydroxybiphenyl 1,2-Dioxygenase, domain 1"/>
    <property type="match status" value="2"/>
</dbReference>
<dbReference type="SUPFAM" id="SSF54593">
    <property type="entry name" value="Glyoxalase/Bleomycin resistance protein/Dihydroxybiphenyl dioxygenase"/>
    <property type="match status" value="1"/>
</dbReference>
<protein>
    <recommendedName>
        <fullName evidence="1">Glyoxalase/fosfomycin resistance/dioxygenase domain-containing protein</fullName>
    </recommendedName>
</protein>
<dbReference type="EMBL" id="SZVO01000008">
    <property type="protein sequence ID" value="TKT90730.1"/>
    <property type="molecule type" value="Genomic_DNA"/>
</dbReference>
<dbReference type="Pfam" id="PF00903">
    <property type="entry name" value="Glyoxalase"/>
    <property type="match status" value="1"/>
</dbReference>
<proteinExistence type="predicted"/>
<dbReference type="Proteomes" id="UP000304900">
    <property type="component" value="Unassembled WGS sequence"/>
</dbReference>
<evidence type="ECO:0000313" key="2">
    <source>
        <dbReference type="EMBL" id="TKT90730.1"/>
    </source>
</evidence>
<evidence type="ECO:0000313" key="3">
    <source>
        <dbReference type="Proteomes" id="UP000304900"/>
    </source>
</evidence>
<feature type="domain" description="Glyoxalase/fosfomycin resistance/dioxygenase" evidence="1">
    <location>
        <begin position="5"/>
        <end position="31"/>
    </location>
</feature>
<dbReference type="OrthoDB" id="192739at2"/>
<accession>A0A4U6D0L1</accession>
<organism evidence="2 3">
    <name type="scientific">Dyadobacter frigoris</name>
    <dbReference type="NCBI Taxonomy" id="2576211"/>
    <lineage>
        <taxon>Bacteria</taxon>
        <taxon>Pseudomonadati</taxon>
        <taxon>Bacteroidota</taxon>
        <taxon>Cytophagia</taxon>
        <taxon>Cytophagales</taxon>
        <taxon>Spirosomataceae</taxon>
        <taxon>Dyadobacter</taxon>
    </lineage>
</organism>
<reference evidence="2 3" key="1">
    <citation type="submission" date="2019-05" db="EMBL/GenBank/DDBJ databases">
        <title>Dyadobacter AR-3-8 sp. nov., isolated from arctic soil.</title>
        <authorList>
            <person name="Chaudhary D.K."/>
        </authorList>
    </citation>
    <scope>NUCLEOTIDE SEQUENCE [LARGE SCALE GENOMIC DNA]</scope>
    <source>
        <strain evidence="2 3">AR-3-8</strain>
    </source>
</reference>